<dbReference type="EMBL" id="JAAIUW010000003">
    <property type="protein sequence ID" value="KAF7838492.1"/>
    <property type="molecule type" value="Genomic_DNA"/>
</dbReference>
<protein>
    <submittedName>
        <fullName evidence="10">Two-component response regulator-like APRR1</fullName>
    </submittedName>
</protein>
<evidence type="ECO:0000256" key="2">
    <source>
        <dbReference type="ARBA" id="ARBA00010330"/>
    </source>
</evidence>
<keyword evidence="3" id="KW-0090">Biological rhythms</keyword>
<evidence type="ECO:0000256" key="6">
    <source>
        <dbReference type="PROSITE-ProRule" id="PRU00357"/>
    </source>
</evidence>
<comment type="caution">
    <text evidence="10">The sequence shown here is derived from an EMBL/GenBank/DDBJ whole genome shotgun (WGS) entry which is preliminary data.</text>
</comment>
<dbReference type="SUPFAM" id="SSF52172">
    <property type="entry name" value="CheY-like"/>
    <property type="match status" value="1"/>
</dbReference>
<comment type="caution">
    <text evidence="5">Lacks conserved residue(s) required for the propagation of feature annotation.</text>
</comment>
<feature type="domain" description="Response regulatory" evidence="8">
    <location>
        <begin position="32"/>
        <end position="150"/>
    </location>
</feature>
<feature type="compositionally biased region" description="Polar residues" evidence="7">
    <location>
        <begin position="259"/>
        <end position="287"/>
    </location>
</feature>
<comment type="subcellular location">
    <subcellularLocation>
        <location evidence="1 6">Nucleus</location>
    </subcellularLocation>
</comment>
<dbReference type="Gene3D" id="3.40.50.2300">
    <property type="match status" value="1"/>
</dbReference>
<evidence type="ECO:0000256" key="4">
    <source>
        <dbReference type="ARBA" id="ARBA00023242"/>
    </source>
</evidence>
<evidence type="ECO:0000259" key="8">
    <source>
        <dbReference type="PROSITE" id="PS50110"/>
    </source>
</evidence>
<dbReference type="InterPro" id="IPR011006">
    <property type="entry name" value="CheY-like_superfamily"/>
</dbReference>
<feature type="region of interest" description="Disordered" evidence="7">
    <location>
        <begin position="109"/>
        <end position="141"/>
    </location>
</feature>
<gene>
    <name evidence="10" type="ORF">G2W53_006974</name>
</gene>
<evidence type="ECO:0000256" key="7">
    <source>
        <dbReference type="SAM" id="MobiDB-lite"/>
    </source>
</evidence>
<dbReference type="Proteomes" id="UP000634136">
    <property type="component" value="Unassembled WGS sequence"/>
</dbReference>
<accession>A0A834X530</accession>
<keyword evidence="11" id="KW-1185">Reference proteome</keyword>
<evidence type="ECO:0000256" key="1">
    <source>
        <dbReference type="ARBA" id="ARBA00004123"/>
    </source>
</evidence>
<feature type="domain" description="CCT" evidence="9">
    <location>
        <begin position="412"/>
        <end position="454"/>
    </location>
</feature>
<dbReference type="Pfam" id="PF06203">
    <property type="entry name" value="CCT"/>
    <property type="match status" value="1"/>
</dbReference>
<dbReference type="InterPro" id="IPR010402">
    <property type="entry name" value="CCT_domain"/>
</dbReference>
<dbReference type="PANTHER" id="PTHR31319">
    <property type="entry name" value="ZINC FINGER PROTEIN CONSTANS-LIKE 4"/>
    <property type="match status" value="1"/>
</dbReference>
<dbReference type="PROSITE" id="PS50110">
    <property type="entry name" value="RESPONSE_REGULATORY"/>
    <property type="match status" value="1"/>
</dbReference>
<dbReference type="PROSITE" id="PS51017">
    <property type="entry name" value="CCT"/>
    <property type="match status" value="1"/>
</dbReference>
<feature type="compositionally biased region" description="Polar residues" evidence="7">
    <location>
        <begin position="112"/>
        <end position="126"/>
    </location>
</feature>
<dbReference type="GO" id="GO:0005634">
    <property type="term" value="C:nucleus"/>
    <property type="evidence" value="ECO:0007669"/>
    <property type="project" value="UniProtKB-SubCell"/>
</dbReference>
<dbReference type="OrthoDB" id="60033at2759"/>
<dbReference type="AlphaFoldDB" id="A0A834X530"/>
<evidence type="ECO:0000256" key="3">
    <source>
        <dbReference type="ARBA" id="ARBA00023108"/>
    </source>
</evidence>
<dbReference type="PANTHER" id="PTHR31319:SF97">
    <property type="entry name" value="CCT DOMAIN-CONTAINING PROTEIN"/>
    <property type="match status" value="1"/>
</dbReference>
<dbReference type="GO" id="GO:0003700">
    <property type="term" value="F:DNA-binding transcription factor activity"/>
    <property type="evidence" value="ECO:0007669"/>
    <property type="project" value="TreeGrafter"/>
</dbReference>
<feature type="region of interest" description="Disordered" evidence="7">
    <location>
        <begin position="257"/>
        <end position="287"/>
    </location>
</feature>
<organism evidence="10 11">
    <name type="scientific">Senna tora</name>
    <dbReference type="NCBI Taxonomy" id="362788"/>
    <lineage>
        <taxon>Eukaryota</taxon>
        <taxon>Viridiplantae</taxon>
        <taxon>Streptophyta</taxon>
        <taxon>Embryophyta</taxon>
        <taxon>Tracheophyta</taxon>
        <taxon>Spermatophyta</taxon>
        <taxon>Magnoliopsida</taxon>
        <taxon>eudicotyledons</taxon>
        <taxon>Gunneridae</taxon>
        <taxon>Pentapetalae</taxon>
        <taxon>rosids</taxon>
        <taxon>fabids</taxon>
        <taxon>Fabales</taxon>
        <taxon>Fabaceae</taxon>
        <taxon>Caesalpinioideae</taxon>
        <taxon>Cassia clade</taxon>
        <taxon>Senna</taxon>
    </lineage>
</organism>
<dbReference type="GO" id="GO:2000028">
    <property type="term" value="P:regulation of photoperiodism, flowering"/>
    <property type="evidence" value="ECO:0007669"/>
    <property type="project" value="TreeGrafter"/>
</dbReference>
<evidence type="ECO:0000313" key="11">
    <source>
        <dbReference type="Proteomes" id="UP000634136"/>
    </source>
</evidence>
<keyword evidence="4 6" id="KW-0539">Nucleus</keyword>
<dbReference type="GO" id="GO:0048511">
    <property type="term" value="P:rhythmic process"/>
    <property type="evidence" value="ECO:0007669"/>
    <property type="project" value="UniProtKB-KW"/>
</dbReference>
<dbReference type="GO" id="GO:0000160">
    <property type="term" value="P:phosphorelay signal transduction system"/>
    <property type="evidence" value="ECO:0007669"/>
    <property type="project" value="InterPro"/>
</dbReference>
<evidence type="ECO:0000256" key="5">
    <source>
        <dbReference type="PROSITE-ProRule" id="PRU00169"/>
    </source>
</evidence>
<evidence type="ECO:0000313" key="10">
    <source>
        <dbReference type="EMBL" id="KAF7838492.1"/>
    </source>
</evidence>
<name>A0A834X530_9FABA</name>
<evidence type="ECO:0000259" key="9">
    <source>
        <dbReference type="PROSITE" id="PS51017"/>
    </source>
</evidence>
<comment type="similarity">
    <text evidence="2">Belongs to the ARR-like family.</text>
</comment>
<proteinExistence type="inferred from homology"/>
<feature type="compositionally biased region" description="Basic and acidic residues" evidence="7">
    <location>
        <begin position="166"/>
        <end position="177"/>
    </location>
</feature>
<dbReference type="InterPro" id="IPR001789">
    <property type="entry name" value="Sig_transdc_resp-reg_receiver"/>
</dbReference>
<dbReference type="InterPro" id="IPR045281">
    <property type="entry name" value="CONSTANS-like"/>
</dbReference>
<dbReference type="GO" id="GO:0009909">
    <property type="term" value="P:regulation of flower development"/>
    <property type="evidence" value="ECO:0007669"/>
    <property type="project" value="InterPro"/>
</dbReference>
<sequence length="553" mass="61421">MEIEGLDLNKVSAGAGNNSRSSDGFIDRSKVKILLCDNNTKSSQEVLTLLLGCSYQVTSVRSARQVIDALNAEGQDIDIILAEVDLPMKKGMKMLKYIARDKDLHRIPVITSDPSDANTNSTTLFSDDTEEDKSRRSTNPEIGISIQQEHEASSIVAISVADVHGESQDARASEYRPDVPGISDRRKGHFASGPKKSELRIGESSAFFSYVKSTMQKINSPGIARVDSNAATPSRIEDMRQACAQQVVYDLQTHENGETYESPSQDDLPSSNSIPDSFSVERSSTPPASMEILKQKHVKEDHLPHGMIHQRNGTHGSETEVSGVVNHVLMPSSSQLYLKNLQDLQNHASTTMIAQYNNISQCPPHATRIASFPYYPMNLCLQPGQMSSAHSWPSYGSSSSSEVKLNNKVDRREAALMKFRQKRKERCFDKKIRYVNRKRLAERRPRVRGQFDMSELMIQSVTSTIEVQTNSFLNDASLQALREFIAPASCIGCDSNSANPQIHVSTVHRSRCWKRFSSRVSSSSRRLPVISALPVVSALLFKLVFSTQPSLQK</sequence>
<feature type="region of interest" description="Disordered" evidence="7">
    <location>
        <begin position="166"/>
        <end position="196"/>
    </location>
</feature>
<reference evidence="10" key="1">
    <citation type="submission" date="2020-09" db="EMBL/GenBank/DDBJ databases">
        <title>Genome-Enabled Discovery of Anthraquinone Biosynthesis in Senna tora.</title>
        <authorList>
            <person name="Kang S.-H."/>
            <person name="Pandey R.P."/>
            <person name="Lee C.-M."/>
            <person name="Sim J.-S."/>
            <person name="Jeong J.-T."/>
            <person name="Choi B.-S."/>
            <person name="Jung M."/>
            <person name="Ginzburg D."/>
            <person name="Zhao K."/>
            <person name="Won S.Y."/>
            <person name="Oh T.-J."/>
            <person name="Yu Y."/>
            <person name="Kim N.-H."/>
            <person name="Lee O.R."/>
            <person name="Lee T.-H."/>
            <person name="Bashyal P."/>
            <person name="Kim T.-S."/>
            <person name="Lee W.-H."/>
            <person name="Kawkins C."/>
            <person name="Kim C.-K."/>
            <person name="Kim J.S."/>
            <person name="Ahn B.O."/>
            <person name="Rhee S.Y."/>
            <person name="Sohng J.K."/>
        </authorList>
    </citation>
    <scope>NUCLEOTIDE SEQUENCE</scope>
    <source>
        <tissue evidence="10">Leaf</tissue>
    </source>
</reference>